<proteinExistence type="predicted"/>
<dbReference type="PANTHER" id="PTHR11085">
    <property type="entry name" value="NAD-DEPENDENT PROTEIN DEACYLASE SIRTUIN-5, MITOCHONDRIAL-RELATED"/>
    <property type="match status" value="1"/>
</dbReference>
<dbReference type="GO" id="GO:0070403">
    <property type="term" value="F:NAD+ binding"/>
    <property type="evidence" value="ECO:0007669"/>
    <property type="project" value="InterPro"/>
</dbReference>
<dbReference type="EMBL" id="CP047045">
    <property type="protein sequence ID" value="QGZ95039.1"/>
    <property type="molecule type" value="Genomic_DNA"/>
</dbReference>
<dbReference type="PROSITE" id="PS50305">
    <property type="entry name" value="SIRTUIN"/>
    <property type="match status" value="1"/>
</dbReference>
<accession>A0A6I6MK30</accession>
<keyword evidence="2" id="KW-0808">Transferase</keyword>
<feature type="active site" description="Proton acceptor" evidence="4">
    <location>
        <position position="124"/>
    </location>
</feature>
<feature type="binding site" evidence="4">
    <location>
        <position position="156"/>
    </location>
    <ligand>
        <name>Zn(2+)</name>
        <dbReference type="ChEBI" id="CHEBI:29105"/>
    </ligand>
</feature>
<dbReference type="PANTHER" id="PTHR11085:SF4">
    <property type="entry name" value="NAD-DEPENDENT PROTEIN DEACYLASE"/>
    <property type="match status" value="1"/>
</dbReference>
<dbReference type="InterPro" id="IPR029035">
    <property type="entry name" value="DHS-like_NAD/FAD-binding_dom"/>
</dbReference>
<keyword evidence="3" id="KW-0520">NAD</keyword>
<dbReference type="CDD" id="cd01407">
    <property type="entry name" value="SIR2-fam"/>
    <property type="match status" value="1"/>
</dbReference>
<dbReference type="Pfam" id="PF02146">
    <property type="entry name" value="SIR2"/>
    <property type="match status" value="1"/>
</dbReference>
<dbReference type="Proteomes" id="UP000431269">
    <property type="component" value="Chromosome"/>
</dbReference>
<evidence type="ECO:0000256" key="3">
    <source>
        <dbReference type="ARBA" id="ARBA00023027"/>
    </source>
</evidence>
<dbReference type="InterPro" id="IPR026590">
    <property type="entry name" value="Ssirtuin_cat_dom"/>
</dbReference>
<feature type="binding site" evidence="4">
    <location>
        <position position="159"/>
    </location>
    <ligand>
        <name>Zn(2+)</name>
        <dbReference type="ChEBI" id="CHEBI:29105"/>
    </ligand>
</feature>
<dbReference type="AlphaFoldDB" id="A0A6I6MK30"/>
<feature type="domain" description="Deacetylase sirtuin-type" evidence="5">
    <location>
        <begin position="1"/>
        <end position="252"/>
    </location>
</feature>
<evidence type="ECO:0000313" key="6">
    <source>
        <dbReference type="EMBL" id="QGZ95039.1"/>
    </source>
</evidence>
<reference evidence="7" key="1">
    <citation type="submission" date="2019-12" db="EMBL/GenBank/DDBJ databases">
        <title>Complete genome of Terracaulis silvestris 0127_4.</title>
        <authorList>
            <person name="Vieira S."/>
            <person name="Riedel T."/>
            <person name="Sproer C."/>
            <person name="Pascual J."/>
            <person name="Boedeker C."/>
            <person name="Overmann J."/>
        </authorList>
    </citation>
    <scope>NUCLEOTIDE SEQUENCE [LARGE SCALE GENOMIC DNA]</scope>
    <source>
        <strain evidence="7">0127_4</strain>
    </source>
</reference>
<dbReference type="InterPro" id="IPR050134">
    <property type="entry name" value="NAD-dep_sirtuin_deacylases"/>
</dbReference>
<evidence type="ECO:0000256" key="2">
    <source>
        <dbReference type="ARBA" id="ARBA00022679"/>
    </source>
</evidence>
<dbReference type="InterPro" id="IPR003000">
    <property type="entry name" value="Sirtuin"/>
</dbReference>
<gene>
    <name evidence="6" type="primary">cobB</name>
    <name evidence="6" type="ORF">DSM104635_01879</name>
</gene>
<dbReference type="GO" id="GO:0046872">
    <property type="term" value="F:metal ion binding"/>
    <property type="evidence" value="ECO:0007669"/>
    <property type="project" value="UniProtKB-KW"/>
</dbReference>
<dbReference type="KEGG" id="tsv:DSM104635_01879"/>
<dbReference type="EC" id="2.3.1.286" evidence="1"/>
<feature type="binding site" evidence="4">
    <location>
        <position position="135"/>
    </location>
    <ligand>
        <name>Zn(2+)</name>
        <dbReference type="ChEBI" id="CHEBI:29105"/>
    </ligand>
</feature>
<keyword evidence="4" id="KW-0862">Zinc</keyword>
<evidence type="ECO:0000313" key="7">
    <source>
        <dbReference type="Proteomes" id="UP000431269"/>
    </source>
</evidence>
<dbReference type="GO" id="GO:0017136">
    <property type="term" value="F:histone deacetylase activity, NAD-dependent"/>
    <property type="evidence" value="ECO:0007669"/>
    <property type="project" value="TreeGrafter"/>
</dbReference>
<dbReference type="SUPFAM" id="SSF52467">
    <property type="entry name" value="DHS-like NAD/FAD-binding domain"/>
    <property type="match status" value="1"/>
</dbReference>
<organism evidence="6 7">
    <name type="scientific">Terricaulis silvestris</name>
    <dbReference type="NCBI Taxonomy" id="2686094"/>
    <lineage>
        <taxon>Bacteria</taxon>
        <taxon>Pseudomonadati</taxon>
        <taxon>Pseudomonadota</taxon>
        <taxon>Alphaproteobacteria</taxon>
        <taxon>Caulobacterales</taxon>
        <taxon>Caulobacteraceae</taxon>
        <taxon>Terricaulis</taxon>
    </lineage>
</organism>
<sequence>MASRMSNAEALATLLKKATRVVVFTGAGISTESGIPDFRSPGGVWSKMKPIMFQDFVASPGVRREAWTRVFNKTAGWTGAQPNAGHHAVATLANAGKVSAIITQNVDNLHQDSGAPHDKVIELHGNATYAKCLDCGQRHELDVLEMPYSRGEEIVCDHCAGLLKTATISFGQAMPEAEMTRATEESRACDLFLVLGSSLVVFPAAGLPIEAKHHGAKLVIVNRESTDMDDYADLVLNSEIGPLMSETLRVMA</sequence>
<keyword evidence="6" id="KW-0378">Hydrolase</keyword>
<dbReference type="GO" id="GO:0016787">
    <property type="term" value="F:hydrolase activity"/>
    <property type="evidence" value="ECO:0007669"/>
    <property type="project" value="UniProtKB-KW"/>
</dbReference>
<keyword evidence="7" id="KW-1185">Reference proteome</keyword>
<protein>
    <recommendedName>
        <fullName evidence="1">protein acetyllysine N-acetyltransferase</fullName>
        <ecNumber evidence="1">2.3.1.286</ecNumber>
    </recommendedName>
</protein>
<evidence type="ECO:0000256" key="4">
    <source>
        <dbReference type="PROSITE-ProRule" id="PRU00236"/>
    </source>
</evidence>
<dbReference type="Gene3D" id="3.40.50.1220">
    <property type="entry name" value="TPP-binding domain"/>
    <property type="match status" value="1"/>
</dbReference>
<feature type="binding site" evidence="4">
    <location>
        <position position="132"/>
    </location>
    <ligand>
        <name>Zn(2+)</name>
        <dbReference type="ChEBI" id="CHEBI:29105"/>
    </ligand>
</feature>
<evidence type="ECO:0000259" key="5">
    <source>
        <dbReference type="PROSITE" id="PS50305"/>
    </source>
</evidence>
<name>A0A6I6MK30_9CAUL</name>
<keyword evidence="4" id="KW-0479">Metal-binding</keyword>
<evidence type="ECO:0000256" key="1">
    <source>
        <dbReference type="ARBA" id="ARBA00012928"/>
    </source>
</evidence>
<dbReference type="Gene3D" id="2.20.28.200">
    <property type="match status" value="1"/>
</dbReference>